<dbReference type="EMBL" id="KN818274">
    <property type="protein sequence ID" value="KIL62179.1"/>
    <property type="molecule type" value="Genomic_DNA"/>
</dbReference>
<reference evidence="3 4" key="1">
    <citation type="submission" date="2014-04" db="EMBL/GenBank/DDBJ databases">
        <title>Evolutionary Origins and Diversification of the Mycorrhizal Mutualists.</title>
        <authorList>
            <consortium name="DOE Joint Genome Institute"/>
            <consortium name="Mycorrhizal Genomics Consortium"/>
            <person name="Kohler A."/>
            <person name="Kuo A."/>
            <person name="Nagy L.G."/>
            <person name="Floudas D."/>
            <person name="Copeland A."/>
            <person name="Barry K.W."/>
            <person name="Cichocki N."/>
            <person name="Veneault-Fourrey C."/>
            <person name="LaButti K."/>
            <person name="Lindquist E.A."/>
            <person name="Lipzen A."/>
            <person name="Lundell T."/>
            <person name="Morin E."/>
            <person name="Murat C."/>
            <person name="Riley R."/>
            <person name="Ohm R."/>
            <person name="Sun H."/>
            <person name="Tunlid A."/>
            <person name="Henrissat B."/>
            <person name="Grigoriev I.V."/>
            <person name="Hibbett D.S."/>
            <person name="Martin F."/>
        </authorList>
    </citation>
    <scope>NUCLEOTIDE SEQUENCE [LARGE SCALE GENOMIC DNA]</scope>
    <source>
        <strain evidence="3 4">Koide BX008</strain>
    </source>
</reference>
<dbReference type="Pfam" id="PF20152">
    <property type="entry name" value="DUF6534"/>
    <property type="match status" value="1"/>
</dbReference>
<dbReference type="HOGENOM" id="CLU_046025_0_0_1"/>
<feature type="transmembrane region" description="Helical" evidence="1">
    <location>
        <begin position="50"/>
        <end position="68"/>
    </location>
</feature>
<feature type="transmembrane region" description="Helical" evidence="1">
    <location>
        <begin position="191"/>
        <end position="211"/>
    </location>
</feature>
<dbReference type="PANTHER" id="PTHR40465">
    <property type="entry name" value="CHROMOSOME 1, WHOLE GENOME SHOTGUN SEQUENCE"/>
    <property type="match status" value="1"/>
</dbReference>
<proteinExistence type="predicted"/>
<sequence>MKLKALVATIWALDIIHTAFLWNDLWFYLITIFGQVFDIDTIQGIGPETVPGAIVVTDIVVLIVHLFYVHRIFRFSHRNYWITTPVFILIICEVVCAIDAVIMPYRYQGVLTLLNSGYTWIFSLGFILAAVSDIVIMGVLLVLLWSSRQHSLSLNNVIDQLILYTFETGSLTAFMAIAIMITWLTEQRTDIYLSLFMSFPKVYATALLGLLNTRYRLRRDQGSQSGQGHNTAIRFAQPVCSSESTNPPMSSMQPTEASTGIQHQHINIDVAKSVWIDEEIGTGV</sequence>
<gene>
    <name evidence="3" type="ORF">M378DRAFT_166021</name>
</gene>
<protein>
    <recommendedName>
        <fullName evidence="2">DUF6534 domain-containing protein</fullName>
    </recommendedName>
</protein>
<evidence type="ECO:0000313" key="3">
    <source>
        <dbReference type="EMBL" id="KIL62179.1"/>
    </source>
</evidence>
<keyword evidence="1" id="KW-0812">Transmembrane</keyword>
<evidence type="ECO:0000259" key="2">
    <source>
        <dbReference type="Pfam" id="PF20152"/>
    </source>
</evidence>
<evidence type="ECO:0000256" key="1">
    <source>
        <dbReference type="SAM" id="Phobius"/>
    </source>
</evidence>
<dbReference type="Proteomes" id="UP000054549">
    <property type="component" value="Unassembled WGS sequence"/>
</dbReference>
<evidence type="ECO:0000313" key="4">
    <source>
        <dbReference type="Proteomes" id="UP000054549"/>
    </source>
</evidence>
<organism evidence="3 4">
    <name type="scientific">Amanita muscaria (strain Koide BX008)</name>
    <dbReference type="NCBI Taxonomy" id="946122"/>
    <lineage>
        <taxon>Eukaryota</taxon>
        <taxon>Fungi</taxon>
        <taxon>Dikarya</taxon>
        <taxon>Basidiomycota</taxon>
        <taxon>Agaricomycotina</taxon>
        <taxon>Agaricomycetes</taxon>
        <taxon>Agaricomycetidae</taxon>
        <taxon>Agaricales</taxon>
        <taxon>Pluteineae</taxon>
        <taxon>Amanitaceae</taxon>
        <taxon>Amanita</taxon>
    </lineage>
</organism>
<dbReference type="OrthoDB" id="3206554at2759"/>
<dbReference type="STRING" id="946122.A0A0C2T6G4"/>
<feature type="transmembrane region" description="Helical" evidence="1">
    <location>
        <begin position="117"/>
        <end position="145"/>
    </location>
</feature>
<name>A0A0C2T6G4_AMAMK</name>
<dbReference type="InterPro" id="IPR045339">
    <property type="entry name" value="DUF6534"/>
</dbReference>
<keyword evidence="1" id="KW-0472">Membrane</keyword>
<dbReference type="InParanoid" id="A0A0C2T6G4"/>
<feature type="transmembrane region" description="Helical" evidence="1">
    <location>
        <begin position="80"/>
        <end position="105"/>
    </location>
</feature>
<dbReference type="PANTHER" id="PTHR40465:SF1">
    <property type="entry name" value="DUF6534 DOMAIN-CONTAINING PROTEIN"/>
    <property type="match status" value="1"/>
</dbReference>
<dbReference type="AlphaFoldDB" id="A0A0C2T6G4"/>
<feature type="transmembrane region" description="Helical" evidence="1">
    <location>
        <begin position="161"/>
        <end position="185"/>
    </location>
</feature>
<feature type="domain" description="DUF6534" evidence="2">
    <location>
        <begin position="129"/>
        <end position="215"/>
    </location>
</feature>
<accession>A0A0C2T6G4</accession>
<keyword evidence="1" id="KW-1133">Transmembrane helix</keyword>
<keyword evidence="4" id="KW-1185">Reference proteome</keyword>